<dbReference type="OrthoDB" id="676979at2759"/>
<feature type="signal peptide" evidence="12">
    <location>
        <begin position="1"/>
        <end position="23"/>
    </location>
</feature>
<dbReference type="PRINTS" id="PR00019">
    <property type="entry name" value="LEURICHRPT"/>
</dbReference>
<dbReference type="Gene3D" id="3.80.10.10">
    <property type="entry name" value="Ribonuclease Inhibitor"/>
    <property type="match status" value="1"/>
</dbReference>
<feature type="chain" id="PRO_5023827929" description="Leucine-rich repeat-containing N-terminal plant-type domain-containing protein" evidence="12">
    <location>
        <begin position="24"/>
        <end position="271"/>
    </location>
</feature>
<dbReference type="AlphaFoldDB" id="A0A5K1CAN1"/>
<evidence type="ECO:0000256" key="11">
    <source>
        <dbReference type="SAM" id="Phobius"/>
    </source>
</evidence>
<keyword evidence="8 11" id="KW-0472">Membrane</keyword>
<dbReference type="EMBL" id="LR721782">
    <property type="protein sequence ID" value="VVW23254.1"/>
    <property type="molecule type" value="Genomic_DNA"/>
</dbReference>
<evidence type="ECO:0000256" key="3">
    <source>
        <dbReference type="ARBA" id="ARBA00022614"/>
    </source>
</evidence>
<organism evidence="14">
    <name type="scientific">Nymphaea colorata</name>
    <name type="common">pocket water lily</name>
    <dbReference type="NCBI Taxonomy" id="210225"/>
    <lineage>
        <taxon>Eukaryota</taxon>
        <taxon>Viridiplantae</taxon>
        <taxon>Streptophyta</taxon>
        <taxon>Embryophyta</taxon>
        <taxon>Tracheophyta</taxon>
        <taxon>Spermatophyta</taxon>
        <taxon>Magnoliopsida</taxon>
        <taxon>Nymphaeales</taxon>
        <taxon>Nymphaeaceae</taxon>
        <taxon>Nymphaea</taxon>
    </lineage>
</organism>
<evidence type="ECO:0000256" key="6">
    <source>
        <dbReference type="ARBA" id="ARBA00022737"/>
    </source>
</evidence>
<keyword evidence="2" id="KW-1003">Cell membrane</keyword>
<keyword evidence="7 11" id="KW-1133">Transmembrane helix</keyword>
<dbReference type="InterPro" id="IPR032675">
    <property type="entry name" value="LRR_dom_sf"/>
</dbReference>
<dbReference type="PROSITE" id="PS51450">
    <property type="entry name" value="LRR"/>
    <property type="match status" value="1"/>
</dbReference>
<dbReference type="GO" id="GO:0005886">
    <property type="term" value="C:plasma membrane"/>
    <property type="evidence" value="ECO:0007669"/>
    <property type="project" value="UniProtKB-SubCell"/>
</dbReference>
<evidence type="ECO:0000256" key="1">
    <source>
        <dbReference type="ARBA" id="ARBA00004251"/>
    </source>
</evidence>
<sequence>MGFLVLAFFGISLLVVPSPLVVADPDDQACLSNLRQSLQDPTGKLAHWTKENLAAPCRGVISDLEGVTCNNDRIYKLSLVGFSLRGSLSPFLSNCSNLQTLDLSYNQISGPIPAELQSLVNLAVLNLSANSLTGPIPPQLALCTYLNIIDLHRNQLTGPIPQQLGYLVRLSAFDVSDNHLSGPIPPLLANRSGNLPRFNSSSFAGNKDLYGYPLPPMRSKSLSVIAIVGIGLGSGLLSLVISFTAVCVWLRVTEQGMAAEEGKVGQLMPDY</sequence>
<keyword evidence="6" id="KW-0677">Repeat</keyword>
<keyword evidence="4 11" id="KW-0812">Transmembrane</keyword>
<dbReference type="FunFam" id="3.80.10.10:FF:000129">
    <property type="entry name" value="Leucine-rich repeat receptor-like kinase"/>
    <property type="match status" value="1"/>
</dbReference>
<evidence type="ECO:0000313" key="14">
    <source>
        <dbReference type="EMBL" id="VVW23254.1"/>
    </source>
</evidence>
<reference evidence="14" key="1">
    <citation type="submission" date="2019-09" db="EMBL/GenBank/DDBJ databases">
        <authorList>
            <person name="Zhang L."/>
        </authorList>
    </citation>
    <scope>NUCLEOTIDE SEQUENCE</scope>
</reference>
<dbReference type="InterPro" id="IPR013210">
    <property type="entry name" value="LRR_N_plant-typ"/>
</dbReference>
<dbReference type="SUPFAM" id="SSF52058">
    <property type="entry name" value="L domain-like"/>
    <property type="match status" value="1"/>
</dbReference>
<evidence type="ECO:0000256" key="4">
    <source>
        <dbReference type="ARBA" id="ARBA00022692"/>
    </source>
</evidence>
<evidence type="ECO:0000256" key="9">
    <source>
        <dbReference type="ARBA" id="ARBA00023170"/>
    </source>
</evidence>
<evidence type="ECO:0000256" key="7">
    <source>
        <dbReference type="ARBA" id="ARBA00022989"/>
    </source>
</evidence>
<dbReference type="Pfam" id="PF08263">
    <property type="entry name" value="LRRNT_2"/>
    <property type="match status" value="1"/>
</dbReference>
<proteinExistence type="predicted"/>
<dbReference type="PANTHER" id="PTHR27000">
    <property type="entry name" value="LEUCINE-RICH REPEAT RECEPTOR-LIKE PROTEIN KINASE FAMILY PROTEIN-RELATED"/>
    <property type="match status" value="1"/>
</dbReference>
<dbReference type="InterPro" id="IPR001611">
    <property type="entry name" value="Leu-rich_rpt"/>
</dbReference>
<dbReference type="Gramene" id="NC4G0199530.1">
    <property type="protein sequence ID" value="NC4G0199530.1:cds"/>
    <property type="gene ID" value="NC4G0199530"/>
</dbReference>
<keyword evidence="3" id="KW-0433">Leucine-rich repeat</keyword>
<dbReference type="Pfam" id="PF13855">
    <property type="entry name" value="LRR_8"/>
    <property type="match status" value="1"/>
</dbReference>
<dbReference type="FunFam" id="3.80.10.10:FF:000734">
    <property type="entry name" value="Receptor-like protein 44"/>
    <property type="match status" value="1"/>
</dbReference>
<protein>
    <recommendedName>
        <fullName evidence="13">Leucine-rich repeat-containing N-terminal plant-type domain-containing protein</fullName>
    </recommendedName>
</protein>
<dbReference type="OMA" id="GKITHLM"/>
<evidence type="ECO:0000256" key="5">
    <source>
        <dbReference type="ARBA" id="ARBA00022729"/>
    </source>
</evidence>
<accession>A0A5K1CAN1</accession>
<feature type="domain" description="Leucine-rich repeat-containing N-terminal plant-type" evidence="13">
    <location>
        <begin position="25"/>
        <end position="70"/>
    </location>
</feature>
<evidence type="ECO:0000259" key="13">
    <source>
        <dbReference type="Pfam" id="PF08263"/>
    </source>
</evidence>
<dbReference type="PANTHER" id="PTHR27000:SF642">
    <property type="entry name" value="INACTIVE LEUCINE-RICH REPEAT RECEPTOR KINASE XIAO-RELATED"/>
    <property type="match status" value="1"/>
</dbReference>
<feature type="transmembrane region" description="Helical" evidence="11">
    <location>
        <begin position="224"/>
        <end position="250"/>
    </location>
</feature>
<evidence type="ECO:0000256" key="12">
    <source>
        <dbReference type="SAM" id="SignalP"/>
    </source>
</evidence>
<keyword evidence="10" id="KW-0325">Glycoprotein</keyword>
<gene>
    <name evidence="14" type="ORF">NYM_LOCUS18199</name>
</gene>
<keyword evidence="9" id="KW-0675">Receptor</keyword>
<name>A0A5K1CAN1_9MAGN</name>
<evidence type="ECO:0000256" key="8">
    <source>
        <dbReference type="ARBA" id="ARBA00023136"/>
    </source>
</evidence>
<comment type="subcellular location">
    <subcellularLocation>
        <location evidence="1">Cell membrane</location>
        <topology evidence="1">Single-pass type I membrane protein</topology>
    </subcellularLocation>
</comment>
<evidence type="ECO:0000256" key="10">
    <source>
        <dbReference type="ARBA" id="ARBA00023180"/>
    </source>
</evidence>
<evidence type="ECO:0000256" key="2">
    <source>
        <dbReference type="ARBA" id="ARBA00022475"/>
    </source>
</evidence>
<dbReference type="Pfam" id="PF00560">
    <property type="entry name" value="LRR_1"/>
    <property type="match status" value="2"/>
</dbReference>
<keyword evidence="5 12" id="KW-0732">Signal</keyword>